<gene>
    <name evidence="2" type="ORF">CYNAS_LOCUS84</name>
</gene>
<dbReference type="Proteomes" id="UP001176961">
    <property type="component" value="Unassembled WGS sequence"/>
</dbReference>
<sequence>MNFLVFILSLFFFGVIPTTPLQPIDLNLSREISRCFGECQKRMRKTEKKSVKKLDAEKYGCYIQCVDWFMRK</sequence>
<accession>A0AA36DI58</accession>
<evidence type="ECO:0000313" key="2">
    <source>
        <dbReference type="EMBL" id="CAJ0588101.1"/>
    </source>
</evidence>
<keyword evidence="1" id="KW-0732">Signal</keyword>
<evidence type="ECO:0000256" key="1">
    <source>
        <dbReference type="SAM" id="SignalP"/>
    </source>
</evidence>
<evidence type="ECO:0000313" key="3">
    <source>
        <dbReference type="Proteomes" id="UP001176961"/>
    </source>
</evidence>
<feature type="signal peptide" evidence="1">
    <location>
        <begin position="1"/>
        <end position="18"/>
    </location>
</feature>
<feature type="chain" id="PRO_5041233520" evidence="1">
    <location>
        <begin position="19"/>
        <end position="72"/>
    </location>
</feature>
<organism evidence="2 3">
    <name type="scientific">Cylicocyclus nassatus</name>
    <name type="common">Nematode worm</name>
    <dbReference type="NCBI Taxonomy" id="53992"/>
    <lineage>
        <taxon>Eukaryota</taxon>
        <taxon>Metazoa</taxon>
        <taxon>Ecdysozoa</taxon>
        <taxon>Nematoda</taxon>
        <taxon>Chromadorea</taxon>
        <taxon>Rhabditida</taxon>
        <taxon>Rhabditina</taxon>
        <taxon>Rhabditomorpha</taxon>
        <taxon>Strongyloidea</taxon>
        <taxon>Strongylidae</taxon>
        <taxon>Cylicocyclus</taxon>
    </lineage>
</organism>
<dbReference type="AlphaFoldDB" id="A0AA36DI58"/>
<keyword evidence="3" id="KW-1185">Reference proteome</keyword>
<comment type="caution">
    <text evidence="2">The sequence shown here is derived from an EMBL/GenBank/DDBJ whole genome shotgun (WGS) entry which is preliminary data.</text>
</comment>
<reference evidence="2" key="1">
    <citation type="submission" date="2023-07" db="EMBL/GenBank/DDBJ databases">
        <authorList>
            <consortium name="CYATHOMIX"/>
        </authorList>
    </citation>
    <scope>NUCLEOTIDE SEQUENCE</scope>
    <source>
        <strain evidence="2">N/A</strain>
    </source>
</reference>
<dbReference type="EMBL" id="CATQJL010000001">
    <property type="protein sequence ID" value="CAJ0588101.1"/>
    <property type="molecule type" value="Genomic_DNA"/>
</dbReference>
<proteinExistence type="predicted"/>
<protein>
    <submittedName>
        <fullName evidence="2">Uncharacterized protein</fullName>
    </submittedName>
</protein>
<name>A0AA36DI58_CYLNA</name>